<evidence type="ECO:0000256" key="1">
    <source>
        <dbReference type="SAM" id="MobiDB-lite"/>
    </source>
</evidence>
<proteinExistence type="predicted"/>
<feature type="compositionally biased region" description="Basic and acidic residues" evidence="1">
    <location>
        <begin position="19"/>
        <end position="31"/>
    </location>
</feature>
<dbReference type="RefSeq" id="WP_281246368.1">
    <property type="nucleotide sequence ID" value="NZ_FOYM01000017.1"/>
</dbReference>
<sequence>MTKELIDQILRDIGLEKIEPEHNDIKREAAPKAKKAKKNKE</sequence>
<gene>
    <name evidence="2" type="ORF">SAMN05660706_11768</name>
</gene>
<dbReference type="EMBL" id="FOYM01000017">
    <property type="protein sequence ID" value="SFR08842.1"/>
    <property type="molecule type" value="Genomic_DNA"/>
</dbReference>
<reference evidence="3" key="1">
    <citation type="submission" date="2016-10" db="EMBL/GenBank/DDBJ databases">
        <authorList>
            <person name="Varghese N."/>
            <person name="Submissions S."/>
        </authorList>
    </citation>
    <scope>NUCLEOTIDE SEQUENCE [LARGE SCALE GENOMIC DNA]</scope>
    <source>
        <strain evidence="3">DSM 3669</strain>
    </source>
</reference>
<keyword evidence="3" id="KW-1185">Reference proteome</keyword>
<evidence type="ECO:0000313" key="3">
    <source>
        <dbReference type="Proteomes" id="UP000199584"/>
    </source>
</evidence>
<dbReference type="AlphaFoldDB" id="A0A1I6DU11"/>
<dbReference type="Proteomes" id="UP000199584">
    <property type="component" value="Unassembled WGS sequence"/>
</dbReference>
<feature type="region of interest" description="Disordered" evidence="1">
    <location>
        <begin position="19"/>
        <end position="41"/>
    </location>
</feature>
<feature type="compositionally biased region" description="Basic residues" evidence="1">
    <location>
        <begin position="32"/>
        <end position="41"/>
    </location>
</feature>
<evidence type="ECO:0000313" key="2">
    <source>
        <dbReference type="EMBL" id="SFR08842.1"/>
    </source>
</evidence>
<dbReference type="STRING" id="39060.SAMN05660706_11768"/>
<name>A0A1I6DU11_9FIRM</name>
<protein>
    <submittedName>
        <fullName evidence="2">Uncharacterized protein</fullName>
    </submittedName>
</protein>
<accession>A0A1I6DU11</accession>
<organism evidence="2 3">
    <name type="scientific">Desulfoscipio geothermicus DSM 3669</name>
    <dbReference type="NCBI Taxonomy" id="1121426"/>
    <lineage>
        <taxon>Bacteria</taxon>
        <taxon>Bacillati</taxon>
        <taxon>Bacillota</taxon>
        <taxon>Clostridia</taxon>
        <taxon>Eubacteriales</taxon>
        <taxon>Desulfallaceae</taxon>
        <taxon>Desulfoscipio</taxon>
    </lineage>
</organism>